<comment type="similarity">
    <text evidence="1 2">Belongs to the GMC oxidoreductase family.</text>
</comment>
<name>A0ABY0GW13_9PEZI</name>
<evidence type="ECO:0000259" key="4">
    <source>
        <dbReference type="PROSITE" id="PS00623"/>
    </source>
</evidence>
<dbReference type="SUPFAM" id="SSF51905">
    <property type="entry name" value="FAD/NAD(P)-binding domain"/>
    <property type="match status" value="1"/>
</dbReference>
<accession>A0ABY0GW13</accession>
<comment type="caution">
    <text evidence="5">The sequence shown here is derived from an EMBL/GenBank/DDBJ whole genome shotgun (WGS) entry which is preliminary data.</text>
</comment>
<dbReference type="InterPro" id="IPR036188">
    <property type="entry name" value="FAD/NAD-bd_sf"/>
</dbReference>
<evidence type="ECO:0000256" key="2">
    <source>
        <dbReference type="RuleBase" id="RU003968"/>
    </source>
</evidence>
<dbReference type="PANTHER" id="PTHR11552:SF115">
    <property type="entry name" value="DEHYDROGENASE XPTC-RELATED"/>
    <property type="match status" value="1"/>
</dbReference>
<feature type="chain" id="PRO_5046878371" description="Glucose-methanol-choline oxidoreductase N-terminal domain-containing protein" evidence="3">
    <location>
        <begin position="18"/>
        <end position="611"/>
    </location>
</feature>
<dbReference type="PIRSF" id="PIRSF000137">
    <property type="entry name" value="Alcohol_oxidase"/>
    <property type="match status" value="1"/>
</dbReference>
<feature type="signal peptide" evidence="3">
    <location>
        <begin position="1"/>
        <end position="17"/>
    </location>
</feature>
<dbReference type="Gene3D" id="3.30.560.10">
    <property type="entry name" value="Glucose Oxidase, domain 3"/>
    <property type="match status" value="1"/>
</dbReference>
<evidence type="ECO:0000256" key="1">
    <source>
        <dbReference type="ARBA" id="ARBA00010790"/>
    </source>
</evidence>
<gene>
    <name evidence="5" type="ORF">DL762_008480</name>
</gene>
<keyword evidence="3" id="KW-0732">Signal</keyword>
<evidence type="ECO:0000256" key="3">
    <source>
        <dbReference type="SAM" id="SignalP"/>
    </source>
</evidence>
<keyword evidence="2" id="KW-0274">FAD</keyword>
<keyword evidence="6" id="KW-1185">Reference proteome</keyword>
<protein>
    <recommendedName>
        <fullName evidence="4">Glucose-methanol-choline oxidoreductase N-terminal domain-containing protein</fullName>
    </recommendedName>
</protein>
<dbReference type="PROSITE" id="PS00623">
    <property type="entry name" value="GMC_OXRED_1"/>
    <property type="match status" value="1"/>
</dbReference>
<dbReference type="SUPFAM" id="SSF54373">
    <property type="entry name" value="FAD-linked reductases, C-terminal domain"/>
    <property type="match status" value="1"/>
</dbReference>
<keyword evidence="2" id="KW-0285">Flavoprotein</keyword>
<evidence type="ECO:0000313" key="6">
    <source>
        <dbReference type="Proteomes" id="UP000294003"/>
    </source>
</evidence>
<organism evidence="5 6">
    <name type="scientific">Monosporascus cannonballus</name>
    <dbReference type="NCBI Taxonomy" id="155416"/>
    <lineage>
        <taxon>Eukaryota</taxon>
        <taxon>Fungi</taxon>
        <taxon>Dikarya</taxon>
        <taxon>Ascomycota</taxon>
        <taxon>Pezizomycotina</taxon>
        <taxon>Sordariomycetes</taxon>
        <taxon>Xylariomycetidae</taxon>
        <taxon>Xylariales</taxon>
        <taxon>Xylariales incertae sedis</taxon>
        <taxon>Monosporascus</taxon>
    </lineage>
</organism>
<reference evidence="5 6" key="1">
    <citation type="submission" date="2018-06" db="EMBL/GenBank/DDBJ databases">
        <title>Complete Genomes of Monosporascus.</title>
        <authorList>
            <person name="Robinson A.J."/>
            <person name="Natvig D.O."/>
        </authorList>
    </citation>
    <scope>NUCLEOTIDE SEQUENCE [LARGE SCALE GENOMIC DNA]</scope>
    <source>
        <strain evidence="5 6">CBS 609.92</strain>
    </source>
</reference>
<evidence type="ECO:0000313" key="5">
    <source>
        <dbReference type="EMBL" id="RYO78838.1"/>
    </source>
</evidence>
<sequence length="611" mass="65884">MISQVLVPLAFAGVALGSPSFNVKRQITDLRKSYDFIIAGAGTTGLTVADRLSAAFPDRSVLVVEYGDFDETPGTFDPPGGPPRAPTFEYLPAVPGINNRTALLWVGKTVGGSSAVNGQFFDRGSRHDYDEWQALASPSSQNGIKWDWEGLLPYFKKKSVTFVEPTEEQVSDFGITWDFDAAYGGSTPIFSTWPPFQWPAALTTRNAWIEAGVAPRKECAAGDKDGICWVPTSQYPEAAKRSHAGLGHYLELDKRTNYDLLVNHKVTRVVYPGRGRHSRSLPKVEIRSLNSGKVFTTNAKLEVRSGIGPSQLLKRAGIKVVSDLPGVGYNFQDHGGPSFGVKVTNPPVPNADMLITNETYLRESIEAFYATPSRGPYTLGLGNTAVYLPLANITTSYKDIASSVRRQVASGEAASYLPAGASKSVVNGYLAQLKVLAAALENPTHPIFEAPFQGPPGVGFLLKPLSRGSVLLDPDDHDAEPVITYGTLENPVDMDIVASFVPLMRRVYSTPTMRAMGVVETAPGGEVQDEEQIREWVRDATVASFQHPCCTAAMMPRELGGVVGSDLKVFGVEGLRVADASMIPLLPGTHTSATCYAIGEKAADIIIQAWS</sequence>
<feature type="domain" description="Glucose-methanol-choline oxidoreductase N-terminal" evidence="4">
    <location>
        <begin position="107"/>
        <end position="130"/>
    </location>
</feature>
<dbReference type="Gene3D" id="3.50.50.60">
    <property type="entry name" value="FAD/NAD(P)-binding domain"/>
    <property type="match status" value="1"/>
</dbReference>
<dbReference type="Pfam" id="PF05199">
    <property type="entry name" value="GMC_oxred_C"/>
    <property type="match status" value="1"/>
</dbReference>
<dbReference type="EMBL" id="QJNS01000359">
    <property type="protein sequence ID" value="RYO78838.1"/>
    <property type="molecule type" value="Genomic_DNA"/>
</dbReference>
<dbReference type="Proteomes" id="UP000294003">
    <property type="component" value="Unassembled WGS sequence"/>
</dbReference>
<dbReference type="InterPro" id="IPR012132">
    <property type="entry name" value="GMC_OxRdtase"/>
</dbReference>
<dbReference type="PANTHER" id="PTHR11552">
    <property type="entry name" value="GLUCOSE-METHANOL-CHOLINE GMC OXIDOREDUCTASE"/>
    <property type="match status" value="1"/>
</dbReference>
<dbReference type="InterPro" id="IPR007867">
    <property type="entry name" value="GMC_OxRtase_C"/>
</dbReference>
<dbReference type="Pfam" id="PF00732">
    <property type="entry name" value="GMC_oxred_N"/>
    <property type="match status" value="1"/>
</dbReference>
<dbReference type="InterPro" id="IPR000172">
    <property type="entry name" value="GMC_OxRdtase_N"/>
</dbReference>
<proteinExistence type="inferred from homology"/>